<feature type="transmembrane region" description="Helical" evidence="1">
    <location>
        <begin position="272"/>
        <end position="295"/>
    </location>
</feature>
<accession>A0A1H3KLW3</accession>
<name>A0A1H3KLW3_9EURY</name>
<dbReference type="Proteomes" id="UP000199079">
    <property type="component" value="Unassembled WGS sequence"/>
</dbReference>
<dbReference type="AlphaFoldDB" id="A0A1H3KLW3"/>
<keyword evidence="3" id="KW-1185">Reference proteome</keyword>
<sequence length="349" mass="40502">MGLSAFLKKVFDQFLSKNSSGSVQESSEYEQSGHHKDIRLVRVIDRTAHISPVDREREIDYVINNPTDKEFNFVFLPLREFKRNLQLFDEEGTKLNFYENRRVEGMIDQLKQKDPAGWGEFQEKFKEYDYKVLVQLPRERPLKPGDYRTIKTTFDQSETVSFHSISDPKWYLGWISRWEKKFFRIPTFRANVEQFPTNHHDEYIVIKGPPGYGTKGSTRREDGEPARDLYENGLDDDTRVISCRLPPAKNRRYEWDLDYDLIPNHSGLMSVLVIYLLLSIVAAVSSIILWGMFSISDPQGLIQATSGGFITATLGLIFALSAEWTNRYKILCVIPLLLHGGAWVLWQFT</sequence>
<keyword evidence="1" id="KW-0472">Membrane</keyword>
<gene>
    <name evidence="2" type="ORF">SAMN05216564_10658</name>
</gene>
<keyword evidence="1" id="KW-0812">Transmembrane</keyword>
<reference evidence="3" key="1">
    <citation type="submission" date="2016-10" db="EMBL/GenBank/DDBJ databases">
        <authorList>
            <person name="Varghese N."/>
            <person name="Submissions S."/>
        </authorList>
    </citation>
    <scope>NUCLEOTIDE SEQUENCE [LARGE SCALE GENOMIC DNA]</scope>
    <source>
        <strain evidence="3">DC30,IBRC 10041,KCTC 4046</strain>
    </source>
</reference>
<evidence type="ECO:0000256" key="1">
    <source>
        <dbReference type="SAM" id="Phobius"/>
    </source>
</evidence>
<feature type="transmembrane region" description="Helical" evidence="1">
    <location>
        <begin position="328"/>
        <end position="346"/>
    </location>
</feature>
<keyword evidence="1" id="KW-1133">Transmembrane helix</keyword>
<evidence type="ECO:0000313" key="3">
    <source>
        <dbReference type="Proteomes" id="UP000199079"/>
    </source>
</evidence>
<feature type="transmembrane region" description="Helical" evidence="1">
    <location>
        <begin position="301"/>
        <end position="321"/>
    </location>
</feature>
<organism evidence="2 3">
    <name type="scientific">Halopenitus persicus</name>
    <dbReference type="NCBI Taxonomy" id="1048396"/>
    <lineage>
        <taxon>Archaea</taxon>
        <taxon>Methanobacteriati</taxon>
        <taxon>Methanobacteriota</taxon>
        <taxon>Stenosarchaea group</taxon>
        <taxon>Halobacteria</taxon>
        <taxon>Halobacteriales</taxon>
        <taxon>Haloferacaceae</taxon>
        <taxon>Halopenitus</taxon>
    </lineage>
</organism>
<evidence type="ECO:0000313" key="2">
    <source>
        <dbReference type="EMBL" id="SDY52718.1"/>
    </source>
</evidence>
<dbReference type="OrthoDB" id="350603at2157"/>
<dbReference type="EMBL" id="FNPC01000006">
    <property type="protein sequence ID" value="SDY52718.1"/>
    <property type="molecule type" value="Genomic_DNA"/>
</dbReference>
<protein>
    <submittedName>
        <fullName evidence="2">Uncharacterized protein</fullName>
    </submittedName>
</protein>
<dbReference type="RefSeq" id="WP_143114426.1">
    <property type="nucleotide sequence ID" value="NZ_FNPC01000006.1"/>
</dbReference>
<proteinExistence type="predicted"/>